<dbReference type="AlphaFoldDB" id="A0A1I5YRY7"/>
<dbReference type="Proteomes" id="UP000243106">
    <property type="component" value="Unassembled WGS sequence"/>
</dbReference>
<dbReference type="InterPro" id="IPR024173">
    <property type="entry name" value="Pesterase_MJ0037-like"/>
</dbReference>
<keyword evidence="2" id="KW-1185">Reference proteome</keyword>
<dbReference type="NCBIfam" id="TIGR04123">
    <property type="entry name" value="P_estr_lig_assc"/>
    <property type="match status" value="1"/>
</dbReference>
<protein>
    <submittedName>
        <fullName evidence="1">Uncharacterized protein</fullName>
    </submittedName>
</protein>
<dbReference type="EMBL" id="FOXV01000006">
    <property type="protein sequence ID" value="SFQ47028.1"/>
    <property type="molecule type" value="Genomic_DNA"/>
</dbReference>
<proteinExistence type="predicted"/>
<dbReference type="PANTHER" id="PTHR39323:SF1">
    <property type="entry name" value="BLR1149 PROTEIN"/>
    <property type="match status" value="1"/>
</dbReference>
<reference evidence="2" key="1">
    <citation type="submission" date="2016-10" db="EMBL/GenBank/DDBJ databases">
        <authorList>
            <person name="Varghese N."/>
            <person name="Submissions S."/>
        </authorList>
    </citation>
    <scope>NUCLEOTIDE SEQUENCE [LARGE SCALE GENOMIC DNA]</scope>
    <source>
        <strain evidence="2">JCM 10271</strain>
    </source>
</reference>
<organism evidence="1 2">
    <name type="scientific">Roseivivax halotolerans</name>
    <dbReference type="NCBI Taxonomy" id="93684"/>
    <lineage>
        <taxon>Bacteria</taxon>
        <taxon>Pseudomonadati</taxon>
        <taxon>Pseudomonadota</taxon>
        <taxon>Alphaproteobacteria</taxon>
        <taxon>Rhodobacterales</taxon>
        <taxon>Roseobacteraceae</taxon>
        <taxon>Roseivivax</taxon>
    </lineage>
</organism>
<dbReference type="InterPro" id="IPR029052">
    <property type="entry name" value="Metallo-depent_PP-like"/>
</dbReference>
<dbReference type="InterPro" id="IPR026336">
    <property type="entry name" value="PdeM-like"/>
</dbReference>
<dbReference type="PANTHER" id="PTHR39323">
    <property type="entry name" value="BLR1149 PROTEIN"/>
    <property type="match status" value="1"/>
</dbReference>
<name>A0A1I5YRY7_9RHOB</name>
<dbReference type="SUPFAM" id="SSF56300">
    <property type="entry name" value="Metallo-dependent phosphatases"/>
    <property type="match status" value="1"/>
</dbReference>
<dbReference type="Gene3D" id="3.60.21.10">
    <property type="match status" value="1"/>
</dbReference>
<dbReference type="RefSeq" id="WP_093011708.1">
    <property type="nucleotide sequence ID" value="NZ_FOXV01000006.1"/>
</dbReference>
<dbReference type="STRING" id="93684.SAMN05421853_106222"/>
<evidence type="ECO:0000313" key="2">
    <source>
        <dbReference type="Proteomes" id="UP000243106"/>
    </source>
</evidence>
<gene>
    <name evidence="1" type="ORF">SAMN05421853_106222</name>
</gene>
<sequence length="220" mass="23501">MNTHAFHFRGTQLHALPSGALFWPDQRLLVVSDLHLGKCARLVANGGAMLPPYDTVETLSRLDADLDATGAGEVVCLGDSFDSVEAGATLPEEAELWLTRMQAGRSWLWIEGNHDPGPVGIGGTHAAEARRGPLVFRHIATRDGFGEVSGHYHPKARLALRGRSISRACFLVDACRLIMPAYGAYTGGLWTSNAALSGLMEPGAQAILTGPKPLAVPMPR</sequence>
<accession>A0A1I5YRY7</accession>
<evidence type="ECO:0000313" key="1">
    <source>
        <dbReference type="EMBL" id="SFQ47028.1"/>
    </source>
</evidence>
<dbReference type="PIRSF" id="PIRSF000887">
    <property type="entry name" value="Pesterase_MJ0037"/>
    <property type="match status" value="1"/>
</dbReference>